<proteinExistence type="predicted"/>
<dbReference type="RefSeq" id="WP_022600722.1">
    <property type="nucleotide sequence ID" value="NZ_KI440786.1"/>
</dbReference>
<dbReference type="GeneID" id="92929328"/>
<reference evidence="1 2" key="1">
    <citation type="submission" date="2018-10" db="EMBL/GenBank/DDBJ databases">
        <title>Genomic Encyclopedia of Archaeal and Bacterial Type Strains, Phase II (KMG-II): from individual species to whole genera.</title>
        <authorList>
            <person name="Goeker M."/>
        </authorList>
    </citation>
    <scope>NUCLEOTIDE SEQUENCE [LARGE SCALE GENOMIC DNA]</scope>
    <source>
        <strain evidence="1 2">NSB1</strain>
    </source>
</reference>
<evidence type="ECO:0000313" key="2">
    <source>
        <dbReference type="Proteomes" id="UP000269493"/>
    </source>
</evidence>
<dbReference type="Proteomes" id="UP000269493">
    <property type="component" value="Unassembled WGS sequence"/>
</dbReference>
<comment type="caution">
    <text evidence="1">The sequence shown here is derived from an EMBL/GenBank/DDBJ whole genome shotgun (WGS) entry which is preliminary data.</text>
</comment>
<dbReference type="OrthoDB" id="1090872at2"/>
<dbReference type="AlphaFoldDB" id="A0A495VKI5"/>
<name>A0A495VKI5_9BACT</name>
<sequence length="454" mass="50517">MFTQGKFMGYYWGVGAFLSRHPNGGIPGGFFVNGETNSIWVWDFLNKKWIDSNRVEGPLQGVVDDPATFEPNAKLGIKTTYLYVSNKPGNITFANFLNAGVPIEVSTETNAVIMLFWNGDYWETSAVPIYGDVSDKADKDLSNVSEEDLVKVLYGPDYDSSTEAFREFITTVPESLKVINKSAIDNTTSSGSYIVIDKQKTDSSYLLLLVDMSVNTINREKTYTQKLFGDSSGEVLVREKSGDSAWSEWSSPFVPVDLTNVDKKAIQEKVGIYESEYTNDTDDSRRFIALKVWDDADNNRSIGITSEGEPFITLLDPEENPERIPLALAKNASDLEAGLMPSSDKRKLDSIEIIDIDLNTADGTEEIADADTAIPFLGNDTFNDIITNVETGTRYLFYYKYTVEDTTYTGNFVFATENDGETGKITFTNPESLVSMIIEKIRPDMPIQIAVTLP</sequence>
<dbReference type="EMBL" id="RBXN01000009">
    <property type="protein sequence ID" value="RKT49869.1"/>
    <property type="molecule type" value="Genomic_DNA"/>
</dbReference>
<organism evidence="1 2">
    <name type="scientific">Coprobacter fastidiosus NSB1 = JCM 33896</name>
    <dbReference type="NCBI Taxonomy" id="1349822"/>
    <lineage>
        <taxon>Bacteria</taxon>
        <taxon>Pseudomonadati</taxon>
        <taxon>Bacteroidota</taxon>
        <taxon>Bacteroidia</taxon>
        <taxon>Bacteroidales</taxon>
        <taxon>Barnesiellaceae</taxon>
        <taxon>Coprobacter</taxon>
    </lineage>
</organism>
<protein>
    <submittedName>
        <fullName evidence="1">Uncharacterized protein</fullName>
    </submittedName>
</protein>
<evidence type="ECO:0000313" key="1">
    <source>
        <dbReference type="EMBL" id="RKT49869.1"/>
    </source>
</evidence>
<accession>A0A495VKI5</accession>
<gene>
    <name evidence="1" type="ORF">BC742_2462</name>
</gene>
<keyword evidence="2" id="KW-1185">Reference proteome</keyword>